<evidence type="ECO:0000259" key="1">
    <source>
        <dbReference type="Pfam" id="PF13503"/>
    </source>
</evidence>
<name>A0ABT5QJD5_9GAMM</name>
<dbReference type="RefSeq" id="WP_274141406.1">
    <property type="nucleotide sequence ID" value="NZ_JAJUBB010000004.1"/>
</dbReference>
<accession>A0ABT5QJD5</accession>
<dbReference type="InterPro" id="IPR025391">
    <property type="entry name" value="DUF4123"/>
</dbReference>
<protein>
    <submittedName>
        <fullName evidence="2">DUF4123 domain-containing protein</fullName>
    </submittedName>
</protein>
<dbReference type="EMBL" id="JAJUBB010000004">
    <property type="protein sequence ID" value="MDD1781101.1"/>
    <property type="molecule type" value="Genomic_DNA"/>
</dbReference>
<reference evidence="2" key="1">
    <citation type="submission" date="2021-12" db="EMBL/GenBank/DDBJ databases">
        <title>Enterovibrio ZSDZ35 sp. nov. and Enterovibrio ZSDZ42 sp. nov., isolated from coastal seawater in Qingdao.</title>
        <authorList>
            <person name="Zhang P."/>
        </authorList>
    </citation>
    <scope>NUCLEOTIDE SEQUENCE</scope>
    <source>
        <strain evidence="2">ZSDZ35</strain>
    </source>
</reference>
<dbReference type="Pfam" id="PF13503">
    <property type="entry name" value="DUF4123"/>
    <property type="match status" value="1"/>
</dbReference>
<evidence type="ECO:0000313" key="3">
    <source>
        <dbReference type="Proteomes" id="UP001149821"/>
    </source>
</evidence>
<feature type="domain" description="DUF4123" evidence="1">
    <location>
        <begin position="27"/>
        <end position="148"/>
    </location>
</feature>
<keyword evidence="3" id="KW-1185">Reference proteome</keyword>
<organism evidence="2 3">
    <name type="scientific">Enterovibrio qingdaonensis</name>
    <dbReference type="NCBI Taxonomy" id="2899818"/>
    <lineage>
        <taxon>Bacteria</taxon>
        <taxon>Pseudomonadati</taxon>
        <taxon>Pseudomonadota</taxon>
        <taxon>Gammaproteobacteria</taxon>
        <taxon>Vibrionales</taxon>
        <taxon>Vibrionaceae</taxon>
        <taxon>Enterovibrio</taxon>
    </lineage>
</organism>
<proteinExistence type="predicted"/>
<dbReference type="Proteomes" id="UP001149821">
    <property type="component" value="Unassembled WGS sequence"/>
</dbReference>
<evidence type="ECO:0000313" key="2">
    <source>
        <dbReference type="EMBL" id="MDD1781101.1"/>
    </source>
</evidence>
<gene>
    <name evidence="2" type="ORF">LRP49_07775</name>
</gene>
<comment type="caution">
    <text evidence="2">The sequence shown here is derived from an EMBL/GenBank/DDBJ whole genome shotgun (WGS) entry which is preliminary data.</text>
</comment>
<sequence>MSNPQQLIDPDSIKVIDGTKNIPNNNLYAIVEPHLYPDWKDCLRLERKDEFWVTLFENTPFEHIDCGPVLIDLSYEPEAKKAYVAYCEEMPAAIFFTTTDVIRVSKLASQLKGRLLANTESTKALFRFYDPRMMLPLLSVISAEERAQLFPSINSIYWYSHHWLEATVMQRVDSSTCHQLYALNIDKNKQQLMQIVLEKWLNGAINR</sequence>